<evidence type="ECO:0000256" key="7">
    <source>
        <dbReference type="ARBA" id="ARBA00023163"/>
    </source>
</evidence>
<dbReference type="PROSITE" id="PS50808">
    <property type="entry name" value="ZF_BED"/>
    <property type="match status" value="1"/>
</dbReference>
<dbReference type="InterPro" id="IPR003656">
    <property type="entry name" value="Znf_BED"/>
</dbReference>
<dbReference type="GO" id="GO:0008270">
    <property type="term" value="F:zinc ion binding"/>
    <property type="evidence" value="ECO:0007669"/>
    <property type="project" value="UniProtKB-KW"/>
</dbReference>
<evidence type="ECO:0000256" key="2">
    <source>
        <dbReference type="ARBA" id="ARBA00022723"/>
    </source>
</evidence>
<dbReference type="SUPFAM" id="SSF140996">
    <property type="entry name" value="Hermes dimerisation domain"/>
    <property type="match status" value="1"/>
</dbReference>
<dbReference type="Pfam" id="PF05699">
    <property type="entry name" value="Dimer_Tnp_hAT"/>
    <property type="match status" value="1"/>
</dbReference>
<evidence type="ECO:0000256" key="10">
    <source>
        <dbReference type="SAM" id="MobiDB-lite"/>
    </source>
</evidence>
<evidence type="ECO:0000256" key="3">
    <source>
        <dbReference type="ARBA" id="ARBA00022771"/>
    </source>
</evidence>
<feature type="non-terminal residue" evidence="12">
    <location>
        <position position="731"/>
    </location>
</feature>
<keyword evidence="6" id="KW-0238">DNA-binding</keyword>
<dbReference type="GO" id="GO:0046983">
    <property type="term" value="F:protein dimerization activity"/>
    <property type="evidence" value="ECO:0007669"/>
    <property type="project" value="InterPro"/>
</dbReference>
<evidence type="ECO:0000313" key="13">
    <source>
        <dbReference type="Proteomes" id="UP001219934"/>
    </source>
</evidence>
<dbReference type="PANTHER" id="PTHR46481">
    <property type="entry name" value="ZINC FINGER BED DOMAIN-CONTAINING PROTEIN 4"/>
    <property type="match status" value="1"/>
</dbReference>
<keyword evidence="13" id="KW-1185">Reference proteome</keyword>
<dbReference type="InterPro" id="IPR012337">
    <property type="entry name" value="RNaseH-like_sf"/>
</dbReference>
<dbReference type="Proteomes" id="UP001219934">
    <property type="component" value="Unassembled WGS sequence"/>
</dbReference>
<sequence length="731" mass="81341">MEGGESSAQIIKNAPSVLKADIWTHYGFYQLKGKNELDKSHAVCKVCHTKIKYLGGNTTNLRNHLSRFHCEKLTSATKKTADPAQRRIDEVLSTFPPNSEKAKAITQSVAAFIAKDLRPYSVVENAGFRHLLKTLEPRYKLPSRSHFTENVIPALYNGTKAQVMASMIQAKRVAITCDAWTSVATESYLTVTAHYISEDWQFLSHVLQTRAVYESHTGAHVAELLSRVVEEWQLSDKDVMLVTDNASNMIVAAELGKFPHVKCFAHTLNLASQRALKVATLSRLLGRVRRIATFFHRSTTANHYLKEKQKCLGLKNHKLITDVATRWNSAYDMVERFLEQQPAICATLRSPEVRKGQSDLCTLNETDVSNAEDAVSALKPMKDATTLMSEESNPTVSLIAPINAQLLQNMTGTIGDSPMIHAIKNAITTDLLKRYNGEAEKKILHTASALDPRFKGLPFLTVEERLEIYRGVTEEAASLENERTLRRTEVIDGPSAPKRKASSSSLLVSLLGQSFTDTEGTAEPKTPYAIAEEEIERYCKASSLPLTEDPLNWWRVHEITFPLLSRVSKRYLCIPGTSVSAERVFSTAGDVLCSVEHWDLFILSRFLSAKVSGVSSYGKLIPELASSHMVSITFGADLAGSESDLYSRTPRPAGSMEAECVHTVPVERRGQSGVTSGHQAFPVRQRSKRGKVHRNYMRSTKTATEEEMREETEVKSMRRSFSSAVCKSAIE</sequence>
<evidence type="ECO:0000313" key="12">
    <source>
        <dbReference type="EMBL" id="KAJ4940494.1"/>
    </source>
</evidence>
<evidence type="ECO:0000256" key="9">
    <source>
        <dbReference type="PROSITE-ProRule" id="PRU00027"/>
    </source>
</evidence>
<evidence type="ECO:0000256" key="4">
    <source>
        <dbReference type="ARBA" id="ARBA00022833"/>
    </source>
</evidence>
<dbReference type="InterPro" id="IPR008906">
    <property type="entry name" value="HATC_C_dom"/>
</dbReference>
<comment type="caution">
    <text evidence="12">The sequence shown here is derived from an EMBL/GenBank/DDBJ whole genome shotgun (WGS) entry which is preliminary data.</text>
</comment>
<keyword evidence="3 9" id="KW-0863">Zinc-finger</keyword>
<dbReference type="InterPro" id="IPR036236">
    <property type="entry name" value="Znf_C2H2_sf"/>
</dbReference>
<name>A0AAD6FNW6_9TELE</name>
<protein>
    <recommendedName>
        <fullName evidence="11">BED-type domain-containing protein</fullName>
    </recommendedName>
</protein>
<evidence type="ECO:0000256" key="1">
    <source>
        <dbReference type="ARBA" id="ARBA00004123"/>
    </source>
</evidence>
<organism evidence="12 13">
    <name type="scientific">Pogonophryne albipinna</name>
    <dbReference type="NCBI Taxonomy" id="1090488"/>
    <lineage>
        <taxon>Eukaryota</taxon>
        <taxon>Metazoa</taxon>
        <taxon>Chordata</taxon>
        <taxon>Craniata</taxon>
        <taxon>Vertebrata</taxon>
        <taxon>Euteleostomi</taxon>
        <taxon>Actinopterygii</taxon>
        <taxon>Neopterygii</taxon>
        <taxon>Teleostei</taxon>
        <taxon>Neoteleostei</taxon>
        <taxon>Acanthomorphata</taxon>
        <taxon>Eupercaria</taxon>
        <taxon>Perciformes</taxon>
        <taxon>Notothenioidei</taxon>
        <taxon>Pogonophryne</taxon>
    </lineage>
</organism>
<gene>
    <name evidence="12" type="ORF">JOQ06_026794</name>
</gene>
<dbReference type="Gene3D" id="1.10.10.1070">
    <property type="entry name" value="Zinc finger, BED domain-containing"/>
    <property type="match status" value="1"/>
</dbReference>
<reference evidence="12" key="1">
    <citation type="submission" date="2022-11" db="EMBL/GenBank/DDBJ databases">
        <title>Chromosome-level genome of Pogonophryne albipinna.</title>
        <authorList>
            <person name="Jo E."/>
        </authorList>
    </citation>
    <scope>NUCLEOTIDE SEQUENCE</scope>
    <source>
        <strain evidence="12">SGF0006</strain>
        <tissue evidence="12">Muscle</tissue>
    </source>
</reference>
<keyword evidence="4" id="KW-0862">Zinc</keyword>
<dbReference type="GO" id="GO:0005634">
    <property type="term" value="C:nucleus"/>
    <property type="evidence" value="ECO:0007669"/>
    <property type="project" value="UniProtKB-SubCell"/>
</dbReference>
<evidence type="ECO:0000256" key="6">
    <source>
        <dbReference type="ARBA" id="ARBA00023125"/>
    </source>
</evidence>
<keyword evidence="5" id="KW-0805">Transcription regulation</keyword>
<dbReference type="PANTHER" id="PTHR46481:SF4">
    <property type="entry name" value="ZINC FINGER BED DOMAIN-CONTAINING PROTEIN 4"/>
    <property type="match status" value="1"/>
</dbReference>
<evidence type="ECO:0000256" key="8">
    <source>
        <dbReference type="ARBA" id="ARBA00023242"/>
    </source>
</evidence>
<dbReference type="AlphaFoldDB" id="A0AAD6FNW6"/>
<keyword evidence="8" id="KW-0539">Nucleus</keyword>
<feature type="compositionally biased region" description="Basic residues" evidence="10">
    <location>
        <begin position="685"/>
        <end position="694"/>
    </location>
</feature>
<dbReference type="InterPro" id="IPR052035">
    <property type="entry name" value="ZnF_BED_domain_contain"/>
</dbReference>
<evidence type="ECO:0000259" key="11">
    <source>
        <dbReference type="PROSITE" id="PS50808"/>
    </source>
</evidence>
<feature type="region of interest" description="Disordered" evidence="10">
    <location>
        <begin position="671"/>
        <end position="694"/>
    </location>
</feature>
<comment type="subcellular location">
    <subcellularLocation>
        <location evidence="1">Nucleus</location>
    </subcellularLocation>
</comment>
<evidence type="ECO:0000256" key="5">
    <source>
        <dbReference type="ARBA" id="ARBA00023015"/>
    </source>
</evidence>
<proteinExistence type="predicted"/>
<dbReference type="SUPFAM" id="SSF53098">
    <property type="entry name" value="Ribonuclease H-like"/>
    <property type="match status" value="1"/>
</dbReference>
<keyword evidence="7" id="KW-0804">Transcription</keyword>
<dbReference type="EMBL" id="JAPTMU010000007">
    <property type="protein sequence ID" value="KAJ4940494.1"/>
    <property type="molecule type" value="Genomic_DNA"/>
</dbReference>
<keyword evidence="2" id="KW-0479">Metal-binding</keyword>
<dbReference type="Pfam" id="PF02892">
    <property type="entry name" value="zf-BED"/>
    <property type="match status" value="1"/>
</dbReference>
<accession>A0AAD6FNW6</accession>
<dbReference type="SMART" id="SM00614">
    <property type="entry name" value="ZnF_BED"/>
    <property type="match status" value="1"/>
</dbReference>
<feature type="domain" description="BED-type" evidence="11">
    <location>
        <begin position="17"/>
        <end position="76"/>
    </location>
</feature>
<dbReference type="SUPFAM" id="SSF57667">
    <property type="entry name" value="beta-beta-alpha zinc fingers"/>
    <property type="match status" value="1"/>
</dbReference>
<dbReference type="GO" id="GO:0003677">
    <property type="term" value="F:DNA binding"/>
    <property type="evidence" value="ECO:0007669"/>
    <property type="project" value="UniProtKB-KW"/>
</dbReference>